<dbReference type="RefSeq" id="WP_149496521.1">
    <property type="nucleotide sequence ID" value="NZ_JASZZN010000004.1"/>
</dbReference>
<evidence type="ECO:0000313" key="4">
    <source>
        <dbReference type="Proteomes" id="UP001239462"/>
    </source>
</evidence>
<dbReference type="Gene3D" id="3.30.470.20">
    <property type="entry name" value="ATP-grasp fold, B domain"/>
    <property type="match status" value="1"/>
</dbReference>
<name>A0ABT7PES1_9BACT</name>
<dbReference type="EMBL" id="JASZZN010000004">
    <property type="protein sequence ID" value="MDM4014992.1"/>
    <property type="molecule type" value="Genomic_DNA"/>
</dbReference>
<dbReference type="PROSITE" id="PS50975">
    <property type="entry name" value="ATP_GRASP"/>
    <property type="match status" value="1"/>
</dbReference>
<keyword evidence="1" id="KW-0547">Nucleotide-binding</keyword>
<comment type="caution">
    <text evidence="3">The sequence shown here is derived from an EMBL/GenBank/DDBJ whole genome shotgun (WGS) entry which is preliminary data.</text>
</comment>
<feature type="domain" description="ATP-grasp" evidence="2">
    <location>
        <begin position="292"/>
        <end position="483"/>
    </location>
</feature>
<accession>A0ABT7PES1</accession>
<dbReference type="Gene3D" id="3.40.50.20">
    <property type="match status" value="1"/>
</dbReference>
<dbReference type="PANTHER" id="PTHR21621:SF0">
    <property type="entry name" value="BETA-CITRYLGLUTAMATE SYNTHASE B-RELATED"/>
    <property type="match status" value="1"/>
</dbReference>
<dbReference type="PANTHER" id="PTHR21621">
    <property type="entry name" value="RIBOSOMAL PROTEIN S6 MODIFICATION PROTEIN"/>
    <property type="match status" value="1"/>
</dbReference>
<dbReference type="Proteomes" id="UP001239462">
    <property type="component" value="Unassembled WGS sequence"/>
</dbReference>
<dbReference type="Pfam" id="PF08443">
    <property type="entry name" value="RimK"/>
    <property type="match status" value="1"/>
</dbReference>
<dbReference type="InterPro" id="IPR013651">
    <property type="entry name" value="ATP-grasp_RimK-type"/>
</dbReference>
<dbReference type="SUPFAM" id="SSF56059">
    <property type="entry name" value="Glutathione synthetase ATP-binding domain-like"/>
    <property type="match status" value="1"/>
</dbReference>
<proteinExistence type="predicted"/>
<evidence type="ECO:0000259" key="2">
    <source>
        <dbReference type="PROSITE" id="PS50975"/>
    </source>
</evidence>
<reference evidence="3 4" key="1">
    <citation type="submission" date="2023-06" db="EMBL/GenBank/DDBJ databases">
        <title>Roseiconus lacunae JC819 isolated from Gulf of Mannar region, Tamil Nadu.</title>
        <authorList>
            <person name="Pk S."/>
            <person name="Ch S."/>
            <person name="Ch V.R."/>
        </authorList>
    </citation>
    <scope>NUCLEOTIDE SEQUENCE [LARGE SCALE GENOMIC DNA]</scope>
    <source>
        <strain evidence="3 4">JC819</strain>
    </source>
</reference>
<keyword evidence="4" id="KW-1185">Reference proteome</keyword>
<dbReference type="Pfam" id="PF14401">
    <property type="entry name" value="RLAN"/>
    <property type="match status" value="1"/>
</dbReference>
<sequence length="494" mass="56141">MKTLIVLQPEDDWITESWLRDQTETRVVSPGEYLSESIEGLPRSIRVCNLCRSYRYQSTGYYVSLLAEARGHRAYPDVLTIGDISLSRSVRMVPPSLEAIIEKALSPLTSDEFVLSVYFGENLAKRYQRLARAIQSQFNAPLIRCCFKRRKRWRIQSVSAISIADVPENHREFVAEVARQHLGRGSVSRPSYRPPRYDLAILQNPDEGDLAPSCPKALRQFVKVAEDESVRAELITAADAGRLFEFDALLIRETTSVNHHTYRMARRAEAAGMVVIDDPTSILRCSNKVYLAELLSRAKIPAPPTMILQRGDEQFERQLPELPCVIKRPDSAFSQGVAKAENESQLRLLLENYFEDSELLIAQPFLPTDFDWRIGLIDGEPLFACKYHMARGHWQIAKHSADSKTPRFGKCETMPVESAPKKCVALAKKASELIGRGFYGVDIKQSGDQFYVIEVNDNPNLDAGVEDKVLGREVYRRIIRTLIRRIENSRRLEP</sequence>
<evidence type="ECO:0000256" key="1">
    <source>
        <dbReference type="PROSITE-ProRule" id="PRU00409"/>
    </source>
</evidence>
<gene>
    <name evidence="3" type="ORF">QTN89_06095</name>
</gene>
<dbReference type="InterPro" id="IPR011761">
    <property type="entry name" value="ATP-grasp"/>
</dbReference>
<dbReference type="InterPro" id="IPR025839">
    <property type="entry name" value="RLAN_dom"/>
</dbReference>
<protein>
    <submittedName>
        <fullName evidence="3">RimK family protein</fullName>
    </submittedName>
</protein>
<organism evidence="3 4">
    <name type="scientific">Roseiconus lacunae</name>
    <dbReference type="NCBI Taxonomy" id="2605694"/>
    <lineage>
        <taxon>Bacteria</taxon>
        <taxon>Pseudomonadati</taxon>
        <taxon>Planctomycetota</taxon>
        <taxon>Planctomycetia</taxon>
        <taxon>Pirellulales</taxon>
        <taxon>Pirellulaceae</taxon>
        <taxon>Roseiconus</taxon>
    </lineage>
</organism>
<keyword evidence="1" id="KW-0067">ATP-binding</keyword>
<evidence type="ECO:0000313" key="3">
    <source>
        <dbReference type="EMBL" id="MDM4014992.1"/>
    </source>
</evidence>